<dbReference type="AlphaFoldDB" id="A0A1S0U9K9"/>
<evidence type="ECO:0000256" key="1">
    <source>
        <dbReference type="SAM" id="Phobius"/>
    </source>
</evidence>
<dbReference type="KEGG" id="loa:LOAG_01384"/>
<dbReference type="EMBL" id="JH712070">
    <property type="protein sequence ID" value="EFO27095.1"/>
    <property type="molecule type" value="Genomic_DNA"/>
</dbReference>
<name>A0A1S0U9K9_LOALO</name>
<sequence length="149" mass="17080">MRLLSEGQFYHISRAAADSQGDSFINERQCRPTYDLLRFLSLVFSRHFCNTITTVAEAEAALIYDSGNLFQFIQYVAPVSYMCANDVNDDWTEQIEDSKSFGLFSVSTVVLFSFYKTTVKDEKMVSLSIFLFFISLAIMVSEMYDCIQN</sequence>
<keyword evidence="1" id="KW-0812">Transmembrane</keyword>
<dbReference type="GeneID" id="9938758"/>
<reference evidence="2" key="1">
    <citation type="submission" date="2012-04" db="EMBL/GenBank/DDBJ databases">
        <title>The Genome Sequence of Loa loa.</title>
        <authorList>
            <consortium name="The Broad Institute Genome Sequencing Platform"/>
            <consortium name="Broad Institute Genome Sequencing Center for Infectious Disease"/>
            <person name="Nutman T.B."/>
            <person name="Fink D.L."/>
            <person name="Russ C."/>
            <person name="Young S."/>
            <person name="Zeng Q."/>
            <person name="Gargeya S."/>
            <person name="Alvarado L."/>
            <person name="Berlin A."/>
            <person name="Chapman S.B."/>
            <person name="Chen Z."/>
            <person name="Freedman E."/>
            <person name="Gellesch M."/>
            <person name="Goldberg J."/>
            <person name="Griggs A."/>
            <person name="Gujja S."/>
            <person name="Heilman E.R."/>
            <person name="Heiman D."/>
            <person name="Howarth C."/>
            <person name="Mehta T."/>
            <person name="Neiman D."/>
            <person name="Pearson M."/>
            <person name="Roberts A."/>
            <person name="Saif S."/>
            <person name="Shea T."/>
            <person name="Shenoy N."/>
            <person name="Sisk P."/>
            <person name="Stolte C."/>
            <person name="Sykes S."/>
            <person name="White J."/>
            <person name="Yandava C."/>
            <person name="Haas B."/>
            <person name="Henn M.R."/>
            <person name="Nusbaum C."/>
            <person name="Birren B."/>
        </authorList>
    </citation>
    <scope>NUCLEOTIDE SEQUENCE [LARGE SCALE GENOMIC DNA]</scope>
</reference>
<keyword evidence="1" id="KW-1133">Transmembrane helix</keyword>
<dbReference type="RefSeq" id="XP_003136971.1">
    <property type="nucleotide sequence ID" value="XM_003136923.1"/>
</dbReference>
<organism evidence="2">
    <name type="scientific">Loa loa</name>
    <name type="common">Eye worm</name>
    <name type="synonym">Filaria loa</name>
    <dbReference type="NCBI Taxonomy" id="7209"/>
    <lineage>
        <taxon>Eukaryota</taxon>
        <taxon>Metazoa</taxon>
        <taxon>Ecdysozoa</taxon>
        <taxon>Nematoda</taxon>
        <taxon>Chromadorea</taxon>
        <taxon>Rhabditida</taxon>
        <taxon>Spirurina</taxon>
        <taxon>Spiruromorpha</taxon>
        <taxon>Filarioidea</taxon>
        <taxon>Onchocercidae</taxon>
        <taxon>Loa</taxon>
    </lineage>
</organism>
<feature type="transmembrane region" description="Helical" evidence="1">
    <location>
        <begin position="124"/>
        <end position="144"/>
    </location>
</feature>
<dbReference type="InParanoid" id="A0A1S0U9K9"/>
<evidence type="ECO:0000313" key="2">
    <source>
        <dbReference type="EMBL" id="EFO27095.1"/>
    </source>
</evidence>
<proteinExistence type="predicted"/>
<keyword evidence="1" id="KW-0472">Membrane</keyword>
<protein>
    <submittedName>
        <fullName evidence="2">Uncharacterized protein</fullName>
    </submittedName>
</protein>
<accession>A0A1S0U9K9</accession>
<gene>
    <name evidence="2" type="ORF">LOAG_01384</name>
</gene>
<dbReference type="CTD" id="9938758"/>